<dbReference type="EMBL" id="JBHUHR010000039">
    <property type="protein sequence ID" value="MFD2036343.1"/>
    <property type="molecule type" value="Genomic_DNA"/>
</dbReference>
<proteinExistence type="predicted"/>
<sequence length="139" mass="15904">MKTNISYFILCVLLLGCDYSYQKQIGESYFLRAVNSPVTMSIGFGSSEINEGLINQTVFEVHWNEEYILAKRHPSKGVNVGDIDRDQVDYYVIKKVDFGKERASEYVVGPITINDYSKRILELGLNEKDMSSLTFKDLK</sequence>
<keyword evidence="2" id="KW-1185">Reference proteome</keyword>
<name>A0ABW4VSQ5_9BACT</name>
<dbReference type="Proteomes" id="UP001597361">
    <property type="component" value="Unassembled WGS sequence"/>
</dbReference>
<comment type="caution">
    <text evidence="1">The sequence shown here is derived from an EMBL/GenBank/DDBJ whole genome shotgun (WGS) entry which is preliminary data.</text>
</comment>
<dbReference type="PROSITE" id="PS51257">
    <property type="entry name" value="PROKAR_LIPOPROTEIN"/>
    <property type="match status" value="1"/>
</dbReference>
<evidence type="ECO:0000313" key="2">
    <source>
        <dbReference type="Proteomes" id="UP001597361"/>
    </source>
</evidence>
<organism evidence="1 2">
    <name type="scientific">Belliella marina</name>
    <dbReference type="NCBI Taxonomy" id="1644146"/>
    <lineage>
        <taxon>Bacteria</taxon>
        <taxon>Pseudomonadati</taxon>
        <taxon>Bacteroidota</taxon>
        <taxon>Cytophagia</taxon>
        <taxon>Cytophagales</taxon>
        <taxon>Cyclobacteriaceae</taxon>
        <taxon>Belliella</taxon>
    </lineage>
</organism>
<accession>A0ABW4VSQ5</accession>
<reference evidence="2" key="1">
    <citation type="journal article" date="2019" name="Int. J. Syst. Evol. Microbiol.">
        <title>The Global Catalogue of Microorganisms (GCM) 10K type strain sequencing project: providing services to taxonomists for standard genome sequencing and annotation.</title>
        <authorList>
            <consortium name="The Broad Institute Genomics Platform"/>
            <consortium name="The Broad Institute Genome Sequencing Center for Infectious Disease"/>
            <person name="Wu L."/>
            <person name="Ma J."/>
        </authorList>
    </citation>
    <scope>NUCLEOTIDE SEQUENCE [LARGE SCALE GENOMIC DNA]</scope>
    <source>
        <strain evidence="2">CGMCC 1.15180</strain>
    </source>
</reference>
<gene>
    <name evidence="1" type="ORF">ACFSKL_16180</name>
</gene>
<protein>
    <recommendedName>
        <fullName evidence="3">DUF3997 domain-containing protein</fullName>
    </recommendedName>
</protein>
<evidence type="ECO:0000313" key="1">
    <source>
        <dbReference type="EMBL" id="MFD2036343.1"/>
    </source>
</evidence>
<dbReference type="RefSeq" id="WP_376887370.1">
    <property type="nucleotide sequence ID" value="NZ_JBHUHR010000039.1"/>
</dbReference>
<evidence type="ECO:0008006" key="3">
    <source>
        <dbReference type="Google" id="ProtNLM"/>
    </source>
</evidence>